<evidence type="ECO:0000313" key="1">
    <source>
        <dbReference type="EMBL" id="TFB07413.1"/>
    </source>
</evidence>
<sequence>MDLECILPTAVPKVHICTNYNGSDSRPADAQSLITNCELPAKLPRDNTKMQEPLSRSMT</sequence>
<dbReference type="EMBL" id="PPTA01000001">
    <property type="protein sequence ID" value="TFB07413.1"/>
    <property type="molecule type" value="Genomic_DNA"/>
</dbReference>
<dbReference type="RefSeq" id="XP_073563614.1">
    <property type="nucleotide sequence ID" value="XM_073698383.1"/>
</dbReference>
<protein>
    <submittedName>
        <fullName evidence="1">Uncharacterized protein</fullName>
    </submittedName>
</protein>
<dbReference type="Proteomes" id="UP001642720">
    <property type="component" value="Unassembled WGS sequence"/>
</dbReference>
<accession>A0ABY2HGM1</accession>
<organism evidence="1 2">
    <name type="scientific">Trichoderma ghanense</name>
    <dbReference type="NCBI Taxonomy" id="65468"/>
    <lineage>
        <taxon>Eukaryota</taxon>
        <taxon>Fungi</taxon>
        <taxon>Dikarya</taxon>
        <taxon>Ascomycota</taxon>
        <taxon>Pezizomycotina</taxon>
        <taxon>Sordariomycetes</taxon>
        <taxon>Hypocreomycetidae</taxon>
        <taxon>Hypocreales</taxon>
        <taxon>Hypocreaceae</taxon>
        <taxon>Trichoderma</taxon>
    </lineage>
</organism>
<proteinExistence type="predicted"/>
<name>A0ABY2HGM1_9HYPO</name>
<reference evidence="1 2" key="1">
    <citation type="submission" date="2018-01" db="EMBL/GenBank/DDBJ databases">
        <title>Genome characterization of the sugarcane-associated fungus Trichoderma ghanense CCMA-1212 and their application in lignocelulose bioconversion.</title>
        <authorList>
            <person name="Steindorff A.S."/>
            <person name="Mendes T.D."/>
            <person name="Vilela E.S.D."/>
            <person name="Rodrigues D.S."/>
            <person name="Formighieri E.F."/>
            <person name="Melo I.S."/>
            <person name="Favaro L.C.L."/>
        </authorList>
    </citation>
    <scope>NUCLEOTIDE SEQUENCE [LARGE SCALE GENOMIC DNA]</scope>
    <source>
        <strain evidence="1 2">CCMA-1212</strain>
    </source>
</reference>
<dbReference type="GeneID" id="300572833"/>
<keyword evidence="2" id="KW-1185">Reference proteome</keyword>
<gene>
    <name evidence="1" type="ORF">CCMA1212_000940</name>
</gene>
<comment type="caution">
    <text evidence="1">The sequence shown here is derived from an EMBL/GenBank/DDBJ whole genome shotgun (WGS) entry which is preliminary data.</text>
</comment>
<evidence type="ECO:0000313" key="2">
    <source>
        <dbReference type="Proteomes" id="UP001642720"/>
    </source>
</evidence>